<keyword evidence="5" id="KW-0654">Proteoglycan</keyword>
<evidence type="ECO:0000256" key="6">
    <source>
        <dbReference type="ARBA" id="ARBA00023136"/>
    </source>
</evidence>
<dbReference type="GO" id="GO:0098552">
    <property type="term" value="C:side of membrane"/>
    <property type="evidence" value="ECO:0007669"/>
    <property type="project" value="UniProtKB-KW"/>
</dbReference>
<proteinExistence type="inferred from homology"/>
<keyword evidence="6 11" id="KW-0472">Membrane</keyword>
<keyword evidence="7" id="KW-0325">Glycoprotein</keyword>
<evidence type="ECO:0000256" key="11">
    <source>
        <dbReference type="SAM" id="Phobius"/>
    </source>
</evidence>
<keyword evidence="9" id="KW-0449">Lipoprotein</keyword>
<evidence type="ECO:0000256" key="1">
    <source>
        <dbReference type="ARBA" id="ARBA00004589"/>
    </source>
</evidence>
<evidence type="ECO:0000256" key="5">
    <source>
        <dbReference type="ARBA" id="ARBA00022974"/>
    </source>
</evidence>
<keyword evidence="11" id="KW-1133">Transmembrane helix</keyword>
<gene>
    <name evidence="13" type="ORF">Sangu_0312200</name>
</gene>
<reference evidence="13" key="2">
    <citation type="journal article" date="2024" name="Plant">
        <title>Genomic evolution and insights into agronomic trait innovations of Sesamum species.</title>
        <authorList>
            <person name="Miao H."/>
            <person name="Wang L."/>
            <person name="Qu L."/>
            <person name="Liu H."/>
            <person name="Sun Y."/>
            <person name="Le M."/>
            <person name="Wang Q."/>
            <person name="Wei S."/>
            <person name="Zheng Y."/>
            <person name="Lin W."/>
            <person name="Duan Y."/>
            <person name="Cao H."/>
            <person name="Xiong S."/>
            <person name="Wang X."/>
            <person name="Wei L."/>
            <person name="Li C."/>
            <person name="Ma Q."/>
            <person name="Ju M."/>
            <person name="Zhao R."/>
            <person name="Li G."/>
            <person name="Mu C."/>
            <person name="Tian Q."/>
            <person name="Mei H."/>
            <person name="Zhang T."/>
            <person name="Gao T."/>
            <person name="Zhang H."/>
        </authorList>
    </citation>
    <scope>NUCLEOTIDE SEQUENCE</scope>
    <source>
        <strain evidence="13">G01</strain>
    </source>
</reference>
<evidence type="ECO:0000313" key="13">
    <source>
        <dbReference type="EMBL" id="KAL0369941.1"/>
    </source>
</evidence>
<dbReference type="PANTHER" id="PTHR34114:SF20">
    <property type="entry name" value="ARABINOGALACTAN PEPTIDE 14-LIKE"/>
    <property type="match status" value="1"/>
</dbReference>
<evidence type="ECO:0000256" key="9">
    <source>
        <dbReference type="ARBA" id="ARBA00023288"/>
    </source>
</evidence>
<dbReference type="GO" id="GO:0012505">
    <property type="term" value="C:endomembrane system"/>
    <property type="evidence" value="ECO:0007669"/>
    <property type="project" value="UniProtKB-SubCell"/>
</dbReference>
<dbReference type="AlphaFoldDB" id="A0AAW2QQX7"/>
<evidence type="ECO:0000256" key="4">
    <source>
        <dbReference type="ARBA" id="ARBA00022729"/>
    </source>
</evidence>
<sequence>MEAMKMKMVAFASLIVMLSAVNGVSAAHAPAPAPTSDATLFVPTLFASFAAMAFALLF</sequence>
<comment type="similarity">
    <text evidence="2">Belongs to the AG-peptide AGP family.</text>
</comment>
<evidence type="ECO:0000256" key="7">
    <source>
        <dbReference type="ARBA" id="ARBA00023180"/>
    </source>
</evidence>
<evidence type="ECO:0000256" key="8">
    <source>
        <dbReference type="ARBA" id="ARBA00023278"/>
    </source>
</evidence>
<feature type="signal peptide" evidence="12">
    <location>
        <begin position="1"/>
        <end position="26"/>
    </location>
</feature>
<keyword evidence="11" id="KW-0812">Transmembrane</keyword>
<comment type="subcellular location">
    <subcellularLocation>
        <location evidence="10">Endomembrane system</location>
        <topology evidence="10">Lipid-anchor</topology>
    </subcellularLocation>
    <subcellularLocation>
        <location evidence="1">Membrane</location>
        <topology evidence="1">Lipid-anchor</topology>
        <topology evidence="1">GPI-anchor</topology>
    </subcellularLocation>
</comment>
<accession>A0AAW2QQX7</accession>
<protein>
    <submittedName>
        <fullName evidence="13">Uncharacterized protein</fullName>
    </submittedName>
</protein>
<reference evidence="13" key="1">
    <citation type="submission" date="2020-06" db="EMBL/GenBank/DDBJ databases">
        <authorList>
            <person name="Li T."/>
            <person name="Hu X."/>
            <person name="Zhang T."/>
            <person name="Song X."/>
            <person name="Zhang H."/>
            <person name="Dai N."/>
            <person name="Sheng W."/>
            <person name="Hou X."/>
            <person name="Wei L."/>
        </authorList>
    </citation>
    <scope>NUCLEOTIDE SEQUENCE</scope>
    <source>
        <strain evidence="13">G01</strain>
        <tissue evidence="13">Leaf</tissue>
    </source>
</reference>
<evidence type="ECO:0000256" key="12">
    <source>
        <dbReference type="SAM" id="SignalP"/>
    </source>
</evidence>
<evidence type="ECO:0000256" key="2">
    <source>
        <dbReference type="ARBA" id="ARBA00005835"/>
    </source>
</evidence>
<keyword evidence="4 12" id="KW-0732">Signal</keyword>
<comment type="caution">
    <text evidence="13">The sequence shown here is derived from an EMBL/GenBank/DDBJ whole genome shotgun (WGS) entry which is preliminary data.</text>
</comment>
<dbReference type="InterPro" id="IPR039281">
    <property type="entry name" value="AGP3/12/13/14/21"/>
</dbReference>
<feature type="chain" id="PRO_5043318480" evidence="12">
    <location>
        <begin position="27"/>
        <end position="58"/>
    </location>
</feature>
<feature type="transmembrane region" description="Helical" evidence="11">
    <location>
        <begin position="36"/>
        <end position="57"/>
    </location>
</feature>
<name>A0AAW2QQX7_9LAMI</name>
<dbReference type="PANTHER" id="PTHR34114">
    <property type="entry name" value="ARABINOGALACTAN PEPTIDE 1"/>
    <property type="match status" value="1"/>
</dbReference>
<keyword evidence="3" id="KW-0336">GPI-anchor</keyword>
<organism evidence="13">
    <name type="scientific">Sesamum angustifolium</name>
    <dbReference type="NCBI Taxonomy" id="2727405"/>
    <lineage>
        <taxon>Eukaryota</taxon>
        <taxon>Viridiplantae</taxon>
        <taxon>Streptophyta</taxon>
        <taxon>Embryophyta</taxon>
        <taxon>Tracheophyta</taxon>
        <taxon>Spermatophyta</taxon>
        <taxon>Magnoliopsida</taxon>
        <taxon>eudicotyledons</taxon>
        <taxon>Gunneridae</taxon>
        <taxon>Pentapetalae</taxon>
        <taxon>asterids</taxon>
        <taxon>lamiids</taxon>
        <taxon>Lamiales</taxon>
        <taxon>Pedaliaceae</taxon>
        <taxon>Sesamum</taxon>
    </lineage>
</organism>
<evidence type="ECO:0000256" key="10">
    <source>
        <dbReference type="ARBA" id="ARBA00037868"/>
    </source>
</evidence>
<keyword evidence="8" id="KW-0379">Hydroxylation</keyword>
<dbReference type="EMBL" id="JACGWK010000002">
    <property type="protein sequence ID" value="KAL0369941.1"/>
    <property type="molecule type" value="Genomic_DNA"/>
</dbReference>
<evidence type="ECO:0000256" key="3">
    <source>
        <dbReference type="ARBA" id="ARBA00022622"/>
    </source>
</evidence>